<dbReference type="RefSeq" id="WP_182042457.1">
    <property type="nucleotide sequence ID" value="NZ_JACDZE010000001.1"/>
</dbReference>
<evidence type="ECO:0000256" key="2">
    <source>
        <dbReference type="ARBA" id="ARBA00022896"/>
    </source>
</evidence>
<dbReference type="Gene3D" id="2.60.120.620">
    <property type="entry name" value="q2cbj1_9rhob like domain"/>
    <property type="match status" value="1"/>
</dbReference>
<protein>
    <submittedName>
        <fullName evidence="6">2OG-Fe(II) oxygenase</fullName>
    </submittedName>
</protein>
<accession>A0A838ZNM9</accession>
<organism evidence="6 7">
    <name type="scientific">Moheibacter lacus</name>
    <dbReference type="NCBI Taxonomy" id="2745851"/>
    <lineage>
        <taxon>Bacteria</taxon>
        <taxon>Pseudomonadati</taxon>
        <taxon>Bacteroidota</taxon>
        <taxon>Flavobacteriia</taxon>
        <taxon>Flavobacteriales</taxon>
        <taxon>Weeksellaceae</taxon>
        <taxon>Moheibacter</taxon>
    </lineage>
</organism>
<dbReference type="InterPro" id="IPR044862">
    <property type="entry name" value="Pro_4_hyd_alph_FE2OG_OXY"/>
</dbReference>
<dbReference type="PANTHER" id="PTHR12907">
    <property type="entry name" value="EGL NINE HOMOLOG-RELATED"/>
    <property type="match status" value="1"/>
</dbReference>
<gene>
    <name evidence="6" type="ORF">HU137_03720</name>
</gene>
<name>A0A838ZNM9_9FLAO</name>
<dbReference type="GO" id="GO:0071456">
    <property type="term" value="P:cellular response to hypoxia"/>
    <property type="evidence" value="ECO:0007669"/>
    <property type="project" value="TreeGrafter"/>
</dbReference>
<dbReference type="EMBL" id="JACDZE010000001">
    <property type="protein sequence ID" value="MBA5628877.1"/>
    <property type="molecule type" value="Genomic_DNA"/>
</dbReference>
<dbReference type="PANTHER" id="PTHR12907:SF26">
    <property type="entry name" value="HIF PROLYL HYDROXYLASE, ISOFORM C"/>
    <property type="match status" value="1"/>
</dbReference>
<comment type="cofactor">
    <cofactor evidence="1">
        <name>L-ascorbate</name>
        <dbReference type="ChEBI" id="CHEBI:38290"/>
    </cofactor>
</comment>
<evidence type="ECO:0000313" key="7">
    <source>
        <dbReference type="Proteomes" id="UP000552241"/>
    </source>
</evidence>
<keyword evidence="3" id="KW-0223">Dioxygenase</keyword>
<evidence type="ECO:0000313" key="6">
    <source>
        <dbReference type="EMBL" id="MBA5628877.1"/>
    </source>
</evidence>
<dbReference type="InterPro" id="IPR006620">
    <property type="entry name" value="Pro_4_hyd_alph"/>
</dbReference>
<dbReference type="Proteomes" id="UP000552241">
    <property type="component" value="Unassembled WGS sequence"/>
</dbReference>
<evidence type="ECO:0000259" key="5">
    <source>
        <dbReference type="SMART" id="SM00702"/>
    </source>
</evidence>
<dbReference type="AlphaFoldDB" id="A0A838ZNM9"/>
<dbReference type="GO" id="GO:0008198">
    <property type="term" value="F:ferrous iron binding"/>
    <property type="evidence" value="ECO:0007669"/>
    <property type="project" value="TreeGrafter"/>
</dbReference>
<dbReference type="GO" id="GO:0031418">
    <property type="term" value="F:L-ascorbic acid binding"/>
    <property type="evidence" value="ECO:0007669"/>
    <property type="project" value="UniProtKB-KW"/>
</dbReference>
<dbReference type="GO" id="GO:0031543">
    <property type="term" value="F:peptidyl-proline dioxygenase activity"/>
    <property type="evidence" value="ECO:0007669"/>
    <property type="project" value="TreeGrafter"/>
</dbReference>
<evidence type="ECO:0000256" key="4">
    <source>
        <dbReference type="ARBA" id="ARBA00023002"/>
    </source>
</evidence>
<evidence type="ECO:0000256" key="3">
    <source>
        <dbReference type="ARBA" id="ARBA00022964"/>
    </source>
</evidence>
<sequence length="206" mass="23792">MKNKNLTTSQDLLFEGLIEGLLSNQVGYQTQFVSEELVKELRDQLQKNFENGKMHPAGIGNKFVHQKNAEVRGDVIKWIENDSQLAVEQRFIAIVKEFIDYLNRTCYTGINDFEFHYALYDVGSFYKPHIDQFKSDSGRKYSFVMYLNENWDVKDGGQFVAHLEGSEIQILPEGGTVCFFASDQVKHEVQLAHRKRMSIAGWLKKV</sequence>
<keyword evidence="2" id="KW-0847">Vitamin C</keyword>
<evidence type="ECO:0000256" key="1">
    <source>
        <dbReference type="ARBA" id="ARBA00001961"/>
    </source>
</evidence>
<dbReference type="Pfam" id="PF13640">
    <property type="entry name" value="2OG-FeII_Oxy_3"/>
    <property type="match status" value="1"/>
</dbReference>
<dbReference type="InterPro" id="IPR051559">
    <property type="entry name" value="HIF_prolyl_hydroxylases"/>
</dbReference>
<keyword evidence="4" id="KW-0560">Oxidoreductase</keyword>
<reference evidence="6 7" key="1">
    <citation type="submission" date="2020-07" db="EMBL/GenBank/DDBJ databases">
        <title>Moheibacter lacus sp. nov., a member of the family Flavobacteriaceae isolated from freshwater lake sediment.</title>
        <authorList>
            <person name="Liu Y."/>
        </authorList>
    </citation>
    <scope>NUCLEOTIDE SEQUENCE [LARGE SCALE GENOMIC DNA]</scope>
    <source>
        <strain evidence="6 7">BDHS18</strain>
    </source>
</reference>
<feature type="domain" description="Prolyl 4-hydroxylase alpha subunit" evidence="5">
    <location>
        <begin position="24"/>
        <end position="204"/>
    </location>
</feature>
<proteinExistence type="predicted"/>
<comment type="caution">
    <text evidence="6">The sequence shown here is derived from an EMBL/GenBank/DDBJ whole genome shotgun (WGS) entry which is preliminary data.</text>
</comment>
<dbReference type="SMART" id="SM00702">
    <property type="entry name" value="P4Hc"/>
    <property type="match status" value="1"/>
</dbReference>
<keyword evidence="7" id="KW-1185">Reference proteome</keyword>